<gene>
    <name evidence="1" type="ORF">MM415A05075_0004</name>
    <name evidence="2" type="ORF">MM415B05537_0007</name>
    <name evidence="3" type="ORF">TM448B05334_0005</name>
</gene>
<evidence type="ECO:0000313" key="3">
    <source>
        <dbReference type="EMBL" id="QJI03886.1"/>
    </source>
</evidence>
<dbReference type="EMBL" id="MT141677">
    <property type="protein sequence ID" value="QJA69095.1"/>
    <property type="molecule type" value="Genomic_DNA"/>
</dbReference>
<sequence>MIHLRNIECPWCQTHDDIEIQAILKGGPRAELEFICPYCRRCFKEKDIKKK</sequence>
<dbReference type="EMBL" id="MT145128">
    <property type="protein sequence ID" value="QJI03886.1"/>
    <property type="molecule type" value="Genomic_DNA"/>
</dbReference>
<dbReference type="EMBL" id="MT143296">
    <property type="protein sequence ID" value="QJA95222.1"/>
    <property type="molecule type" value="Genomic_DNA"/>
</dbReference>
<evidence type="ECO:0000313" key="2">
    <source>
        <dbReference type="EMBL" id="QJA95222.1"/>
    </source>
</evidence>
<protein>
    <submittedName>
        <fullName evidence="1">Uncharacterized protein</fullName>
    </submittedName>
</protein>
<name>A0A6M3JIY6_9ZZZZ</name>
<accession>A0A6M3JIY6</accession>
<evidence type="ECO:0000313" key="1">
    <source>
        <dbReference type="EMBL" id="QJA69095.1"/>
    </source>
</evidence>
<reference evidence="1" key="1">
    <citation type="submission" date="2020-03" db="EMBL/GenBank/DDBJ databases">
        <title>The deep terrestrial virosphere.</title>
        <authorList>
            <person name="Holmfeldt K."/>
            <person name="Nilsson E."/>
            <person name="Simone D."/>
            <person name="Lopez-Fernandez M."/>
            <person name="Wu X."/>
            <person name="de Brujin I."/>
            <person name="Lundin D."/>
            <person name="Andersson A."/>
            <person name="Bertilsson S."/>
            <person name="Dopson M."/>
        </authorList>
    </citation>
    <scope>NUCLEOTIDE SEQUENCE</scope>
    <source>
        <strain evidence="1">MM415A05075</strain>
        <strain evidence="2">MM415B05537</strain>
        <strain evidence="3">TM448B05334</strain>
    </source>
</reference>
<proteinExistence type="predicted"/>
<dbReference type="AlphaFoldDB" id="A0A6M3JIY6"/>
<organism evidence="1">
    <name type="scientific">viral metagenome</name>
    <dbReference type="NCBI Taxonomy" id="1070528"/>
    <lineage>
        <taxon>unclassified sequences</taxon>
        <taxon>metagenomes</taxon>
        <taxon>organismal metagenomes</taxon>
    </lineage>
</organism>